<organism evidence="6 7">
    <name type="scientific">Tenacibaculum gallaicum</name>
    <dbReference type="NCBI Taxonomy" id="561505"/>
    <lineage>
        <taxon>Bacteria</taxon>
        <taxon>Pseudomonadati</taxon>
        <taxon>Bacteroidota</taxon>
        <taxon>Flavobacteriia</taxon>
        <taxon>Flavobacteriales</taxon>
        <taxon>Flavobacteriaceae</taxon>
        <taxon>Tenacibaculum</taxon>
    </lineage>
</organism>
<dbReference type="InterPro" id="IPR013740">
    <property type="entry name" value="Redoxin"/>
</dbReference>
<dbReference type="Gene3D" id="3.40.30.10">
    <property type="entry name" value="Glutaredoxin"/>
    <property type="match status" value="1"/>
</dbReference>
<evidence type="ECO:0000313" key="7">
    <source>
        <dbReference type="Proteomes" id="UP000256884"/>
    </source>
</evidence>
<dbReference type="GO" id="GO:0017004">
    <property type="term" value="P:cytochrome complex assembly"/>
    <property type="evidence" value="ECO:0007669"/>
    <property type="project" value="UniProtKB-KW"/>
</dbReference>
<evidence type="ECO:0000256" key="2">
    <source>
        <dbReference type="ARBA" id="ARBA00022748"/>
    </source>
</evidence>
<dbReference type="AlphaFoldDB" id="A0A3E0HJ14"/>
<dbReference type="GO" id="GO:0030313">
    <property type="term" value="C:cell envelope"/>
    <property type="evidence" value="ECO:0007669"/>
    <property type="project" value="UniProtKB-SubCell"/>
</dbReference>
<reference evidence="6 7" key="1">
    <citation type="submission" date="2018-08" db="EMBL/GenBank/DDBJ databases">
        <title>Genomic Encyclopedia of Type Strains, Phase IV (KMG-IV): sequencing the most valuable type-strain genomes for metagenomic binning, comparative biology and taxonomic classification.</title>
        <authorList>
            <person name="Goeker M."/>
        </authorList>
    </citation>
    <scope>NUCLEOTIDE SEQUENCE [LARGE SCALE GENOMIC DNA]</scope>
    <source>
        <strain evidence="6 7">DSM 18841</strain>
    </source>
</reference>
<keyword evidence="7" id="KW-1185">Reference proteome</keyword>
<keyword evidence="3" id="KW-1015">Disulfide bond</keyword>
<dbReference type="PROSITE" id="PS51352">
    <property type="entry name" value="THIOREDOXIN_2"/>
    <property type="match status" value="1"/>
</dbReference>
<dbReference type="CDD" id="cd02966">
    <property type="entry name" value="TlpA_like_family"/>
    <property type="match status" value="1"/>
</dbReference>
<dbReference type="GO" id="GO:0016853">
    <property type="term" value="F:isomerase activity"/>
    <property type="evidence" value="ECO:0007669"/>
    <property type="project" value="UniProtKB-KW"/>
</dbReference>
<keyword evidence="2" id="KW-0201">Cytochrome c-type biogenesis</keyword>
<dbReference type="Proteomes" id="UP000256884">
    <property type="component" value="Unassembled WGS sequence"/>
</dbReference>
<dbReference type="RefSeq" id="WP_115901879.1">
    <property type="nucleotide sequence ID" value="NZ_QUNS01000008.1"/>
</dbReference>
<dbReference type="PANTHER" id="PTHR42852">
    <property type="entry name" value="THIOL:DISULFIDE INTERCHANGE PROTEIN DSBE"/>
    <property type="match status" value="1"/>
</dbReference>
<dbReference type="Pfam" id="PF08534">
    <property type="entry name" value="Redoxin"/>
    <property type="match status" value="1"/>
</dbReference>
<keyword evidence="6" id="KW-0413">Isomerase</keyword>
<dbReference type="PROSITE" id="PS51257">
    <property type="entry name" value="PROKAR_LIPOPROTEIN"/>
    <property type="match status" value="1"/>
</dbReference>
<dbReference type="InterPro" id="IPR050553">
    <property type="entry name" value="Thioredoxin_ResA/DsbE_sf"/>
</dbReference>
<evidence type="ECO:0000256" key="1">
    <source>
        <dbReference type="ARBA" id="ARBA00004196"/>
    </source>
</evidence>
<evidence type="ECO:0000256" key="4">
    <source>
        <dbReference type="ARBA" id="ARBA00023284"/>
    </source>
</evidence>
<gene>
    <name evidence="6" type="ORF">C7448_10882</name>
</gene>
<dbReference type="InterPro" id="IPR013766">
    <property type="entry name" value="Thioredoxin_domain"/>
</dbReference>
<sequence length="453" mass="51559">MKKLLLGILVFTIVSCNNSKPINYTLFTGTIKNANSENLTIKNSSNEIVREIKVAETGAFSDTIFNTNGYYKFSDGKESSSLFLKDGYNLHLNMNAKEFDESMTYSGKGSDVNNFLAQKFLIKERIGTTPELYSLDEVAYLSKMDEQKNALEKSLANLPSDFVEQEKANIKYEYIDHVMKYQPAHGYFTKNKDFKVSKSFPNVLKGLDLNNEEHYKLFNTYKGIVGYNFSTSAREKAEKENISFETAALQLIKESKSKVISNNLLADLSRQVSVRNPNAEELYNGILELSTDETLREQLTKQFNKVQKLTKGKASPIFIDYENNAGGALSLTDLKGKYVYIDIWATWCQPCKAEIPFLKEVEKKYHDKNIEFVSISIDAEKDHDAWKQMVKDKQLTGIQLMADSNWNSKFITEYGVQGIPHFILIDPSGKIVSSYAPRPSDKKLIELFDELKI</sequence>
<keyword evidence="4" id="KW-0676">Redox-active center</keyword>
<dbReference type="InterPro" id="IPR036249">
    <property type="entry name" value="Thioredoxin-like_sf"/>
</dbReference>
<proteinExistence type="predicted"/>
<comment type="caution">
    <text evidence="6">The sequence shown here is derived from an EMBL/GenBank/DDBJ whole genome shotgun (WGS) entry which is preliminary data.</text>
</comment>
<dbReference type="OrthoDB" id="743079at2"/>
<dbReference type="SUPFAM" id="SSF52833">
    <property type="entry name" value="Thioredoxin-like"/>
    <property type="match status" value="1"/>
</dbReference>
<evidence type="ECO:0000259" key="5">
    <source>
        <dbReference type="PROSITE" id="PS51352"/>
    </source>
</evidence>
<evidence type="ECO:0000256" key="3">
    <source>
        <dbReference type="ARBA" id="ARBA00023157"/>
    </source>
</evidence>
<name>A0A3E0HJ14_9FLAO</name>
<protein>
    <submittedName>
        <fullName evidence="6">Thiol-disulfide isomerase/thioredoxin</fullName>
    </submittedName>
</protein>
<feature type="domain" description="Thioredoxin" evidence="5">
    <location>
        <begin position="309"/>
        <end position="453"/>
    </location>
</feature>
<dbReference type="EMBL" id="QUNS01000008">
    <property type="protein sequence ID" value="REH46411.1"/>
    <property type="molecule type" value="Genomic_DNA"/>
</dbReference>
<dbReference type="PANTHER" id="PTHR42852:SF6">
    <property type="entry name" value="THIOL:DISULFIDE INTERCHANGE PROTEIN DSBE"/>
    <property type="match status" value="1"/>
</dbReference>
<comment type="subcellular location">
    <subcellularLocation>
        <location evidence="1">Cell envelope</location>
    </subcellularLocation>
</comment>
<evidence type="ECO:0000313" key="6">
    <source>
        <dbReference type="EMBL" id="REH46411.1"/>
    </source>
</evidence>
<accession>A0A3E0HJ14</accession>